<feature type="compositionally biased region" description="Low complexity" evidence="1">
    <location>
        <begin position="58"/>
        <end position="76"/>
    </location>
</feature>
<feature type="compositionally biased region" description="Low complexity" evidence="1">
    <location>
        <begin position="608"/>
        <end position="626"/>
    </location>
</feature>
<accession>A0A0N0P3E4</accession>
<evidence type="ECO:0000256" key="1">
    <source>
        <dbReference type="SAM" id="MobiDB-lite"/>
    </source>
</evidence>
<dbReference type="Proteomes" id="UP000038009">
    <property type="component" value="Unassembled WGS sequence"/>
</dbReference>
<feature type="region of interest" description="Disordered" evidence="1">
    <location>
        <begin position="813"/>
        <end position="873"/>
    </location>
</feature>
<evidence type="ECO:0000313" key="3">
    <source>
        <dbReference type="Proteomes" id="UP000038009"/>
    </source>
</evidence>
<proteinExistence type="predicted"/>
<gene>
    <name evidence="2" type="ORF">ABL78_6913</name>
</gene>
<feature type="region of interest" description="Disordered" evidence="1">
    <location>
        <begin position="42"/>
        <end position="76"/>
    </location>
</feature>
<dbReference type="VEuPathDB" id="TriTrypDB:Lsey_0296_0010"/>
<sequence length="1162" mass="127359">MSHNSGSGPSTAGKPDIATHPPRVSSRVRAAWAQAVSFLTPSAQPLEPSGGHSRGPLQQQQQQQQAHAGALNSTASSLTSLQASNRNSTATPNATASVSSASPYALSASSPTAAMSAVQIPGSSCIFTAAVNAVLNGPNDLDLMRTYDACIRSQKPRWRSAIAFLFAFLFFFYCTFRVPRGRGEDGYAVLYGGSGSAVGGSGGGGNVGGIGIAPGRAGTAGAVGHGAMVNERAESDVAETAEARHRYFEPLWPLRALFGYVAAPGRLDMKDVEWWAPSNRTTENSDLNSERGLNVGMPHAASLSLARSRPPWSADRRTGPLALFFRTVRRAWSLACAPERPSYDLALSAFLYTRQAMTEGSCNRCQARLIDQEMLTERLIYRQFLRENKLRVPLLLYYNRLPVYAMMQYLRLMRVRNYQLLDFLSREDAVLQRPETVANGVLNDAALHARELDFELNRLSFVFYLQRLHLRALRHSDAMRLETLHFLRHLSSAVPTLRQIWKGQNQCNWPGVVCVVVRVPLNLLVDYKHPAVHAFAADLFSVCRGPDCRQRRCIPPSCGAYAQLLAQRLFTSAAPGYWMKWDRMDDTAAMDEMVFPKAATRKNPGVDAAAASQQPPNAAAAGAASGLRAPWGTPPVGSTNSLKSEREGAVHGNAATFAKRASHSTTIPSRTVWSEQRFAYEHPNLLLADPLLLVDVDVKAIMEDVVATAIPPAQAANMAVGDHVNPTKTYRAGIERPLVEDLLPMQEKLLRTIAEAAPRGLRFGKQSNHSSTLAIPFTFVSLNLRDKRLRGYLPDIYDTQGVYDISGAAASMRANSGNSGTGSTNEKGNDSGRGPGEYDNVGSTSQHSTMSTAAAGTGTAGGERQPPDVRIEGPHADVYWGRLSRQRMLETRNVTTARAWRSSSTMLIIASEVQRALRRVERIGVRKHHEDLAAYFSEVSALALFQNERWSPYRWPEAMITITNVVSQSAAHQLYSIIQKNALSADFTTPVNNVDHHVEVFGELNPRLIALISVDVSANPLLSHTFPLTWLSIPSLRSVYTHGSSILAPPIHMRPRFYNESLYCSARGDTKEAPSQTEDARRIHEHRLGNAAGGDKVTQKSTLVRNYIGSELIPPYLKIDKMFSDDASAFVQQAGTLHAQYQRSWNPYVALRNVILKRIGRL</sequence>
<protein>
    <submittedName>
        <fullName evidence="2">Uncharacterized protein</fullName>
    </submittedName>
</protein>
<feature type="compositionally biased region" description="Polar residues" evidence="1">
    <location>
        <begin position="813"/>
        <end position="826"/>
    </location>
</feature>
<name>A0A0N0P3E4_LEPSE</name>
<feature type="compositionally biased region" description="Polar residues" evidence="1">
    <location>
        <begin position="841"/>
        <end position="851"/>
    </location>
</feature>
<feature type="compositionally biased region" description="Polar residues" evidence="1">
    <location>
        <begin position="1"/>
        <end position="10"/>
    </location>
</feature>
<reference evidence="2 3" key="1">
    <citation type="journal article" date="2015" name="PLoS Pathog.">
        <title>Leptomonas seymouri: Adaptations to the Dixenous Life Cycle Analyzed by Genome Sequencing, Transcriptome Profiling and Co-infection with Leishmania donovani.</title>
        <authorList>
            <person name="Kraeva N."/>
            <person name="Butenko A."/>
            <person name="Hlavacova J."/>
            <person name="Kostygov A."/>
            <person name="Myskova J."/>
            <person name="Grybchuk D."/>
            <person name="Lestinova T."/>
            <person name="Votypka J."/>
            <person name="Volf P."/>
            <person name="Opperdoes F."/>
            <person name="Flegontov P."/>
            <person name="Lukes J."/>
            <person name="Yurchenko V."/>
        </authorList>
    </citation>
    <scope>NUCLEOTIDE SEQUENCE [LARGE SCALE GENOMIC DNA]</scope>
    <source>
        <strain evidence="2 3">ATCC 30220</strain>
    </source>
</reference>
<dbReference type="OrthoDB" id="273301at2759"/>
<feature type="region of interest" description="Disordered" evidence="1">
    <location>
        <begin position="1"/>
        <end position="28"/>
    </location>
</feature>
<organism evidence="2 3">
    <name type="scientific">Leptomonas seymouri</name>
    <dbReference type="NCBI Taxonomy" id="5684"/>
    <lineage>
        <taxon>Eukaryota</taxon>
        <taxon>Discoba</taxon>
        <taxon>Euglenozoa</taxon>
        <taxon>Kinetoplastea</taxon>
        <taxon>Metakinetoplastina</taxon>
        <taxon>Trypanosomatida</taxon>
        <taxon>Trypanosomatidae</taxon>
        <taxon>Leishmaniinae</taxon>
        <taxon>Leptomonas</taxon>
    </lineage>
</organism>
<dbReference type="AlphaFoldDB" id="A0A0N0P3E4"/>
<dbReference type="EMBL" id="LJSK01000296">
    <property type="protein sequence ID" value="KPI84029.1"/>
    <property type="molecule type" value="Genomic_DNA"/>
</dbReference>
<keyword evidence="3" id="KW-1185">Reference proteome</keyword>
<evidence type="ECO:0000313" key="2">
    <source>
        <dbReference type="EMBL" id="KPI84029.1"/>
    </source>
</evidence>
<comment type="caution">
    <text evidence="2">The sequence shown here is derived from an EMBL/GenBank/DDBJ whole genome shotgun (WGS) entry which is preliminary data.</text>
</comment>
<feature type="region of interest" description="Disordered" evidence="1">
    <location>
        <begin position="605"/>
        <end position="643"/>
    </location>
</feature>